<dbReference type="EMBL" id="MU394282">
    <property type="protein sequence ID" value="KAI6092789.1"/>
    <property type="molecule type" value="Genomic_DNA"/>
</dbReference>
<organism evidence="1 2">
    <name type="scientific">Hypoxylon rubiginosum</name>
    <dbReference type="NCBI Taxonomy" id="110542"/>
    <lineage>
        <taxon>Eukaryota</taxon>
        <taxon>Fungi</taxon>
        <taxon>Dikarya</taxon>
        <taxon>Ascomycota</taxon>
        <taxon>Pezizomycotina</taxon>
        <taxon>Sordariomycetes</taxon>
        <taxon>Xylariomycetidae</taxon>
        <taxon>Xylariales</taxon>
        <taxon>Hypoxylaceae</taxon>
        <taxon>Hypoxylon</taxon>
    </lineage>
</organism>
<dbReference type="Proteomes" id="UP001497680">
    <property type="component" value="Unassembled WGS sequence"/>
</dbReference>
<proteinExistence type="predicted"/>
<gene>
    <name evidence="1" type="ORF">F4821DRAFT_253538</name>
</gene>
<evidence type="ECO:0000313" key="1">
    <source>
        <dbReference type="EMBL" id="KAI6092789.1"/>
    </source>
</evidence>
<comment type="caution">
    <text evidence="1">The sequence shown here is derived from an EMBL/GenBank/DDBJ whole genome shotgun (WGS) entry which is preliminary data.</text>
</comment>
<accession>A0ACC0DJD5</accession>
<reference evidence="1 2" key="1">
    <citation type="journal article" date="2022" name="New Phytol.">
        <title>Ecological generalism drives hyperdiversity of secondary metabolite gene clusters in xylarialean endophytes.</title>
        <authorList>
            <person name="Franco M.E.E."/>
            <person name="Wisecaver J.H."/>
            <person name="Arnold A.E."/>
            <person name="Ju Y.M."/>
            <person name="Slot J.C."/>
            <person name="Ahrendt S."/>
            <person name="Moore L.P."/>
            <person name="Eastman K.E."/>
            <person name="Scott K."/>
            <person name="Konkel Z."/>
            <person name="Mondo S.J."/>
            <person name="Kuo A."/>
            <person name="Hayes R.D."/>
            <person name="Haridas S."/>
            <person name="Andreopoulos B."/>
            <person name="Riley R."/>
            <person name="LaButti K."/>
            <person name="Pangilinan J."/>
            <person name="Lipzen A."/>
            <person name="Amirebrahimi M."/>
            <person name="Yan J."/>
            <person name="Adam C."/>
            <person name="Keymanesh K."/>
            <person name="Ng V."/>
            <person name="Louie K."/>
            <person name="Northen T."/>
            <person name="Drula E."/>
            <person name="Henrissat B."/>
            <person name="Hsieh H.M."/>
            <person name="Youens-Clark K."/>
            <person name="Lutzoni F."/>
            <person name="Miadlikowska J."/>
            <person name="Eastwood D.C."/>
            <person name="Hamelin R.C."/>
            <person name="Grigoriev I.V."/>
            <person name="U'Ren J.M."/>
        </authorList>
    </citation>
    <scope>NUCLEOTIDE SEQUENCE [LARGE SCALE GENOMIC DNA]</scope>
    <source>
        <strain evidence="1 2">ER1909</strain>
    </source>
</reference>
<evidence type="ECO:0000313" key="2">
    <source>
        <dbReference type="Proteomes" id="UP001497680"/>
    </source>
</evidence>
<sequence>MSTSIIILGIRAAQLSFAFIVMGLTAYVAHWYNVDTMTTSPSQINWLLAVSLFTIISVLYLELTPRFLPRFSHPLVALGLETGNALFYFSGFIALAVFMSRLLFCRGSVCHSAQAAIAFGAMEFLLWTASAALMGKELAKSGSLKMNMNMPNFRRRGAKGPLSVPEMKESQAA</sequence>
<name>A0ACC0DJD5_9PEZI</name>
<keyword evidence="2" id="KW-1185">Reference proteome</keyword>
<protein>
    <submittedName>
        <fullName evidence="1">Membrane-associating domain-containing protein</fullName>
    </submittedName>
</protein>